<dbReference type="InterPro" id="IPR000718">
    <property type="entry name" value="Peptidase_M13"/>
</dbReference>
<dbReference type="Gene3D" id="3.40.390.10">
    <property type="entry name" value="Collagenase (Catalytic Domain)"/>
    <property type="match status" value="1"/>
</dbReference>
<keyword evidence="5" id="KW-0862">Zinc</keyword>
<dbReference type="InterPro" id="IPR008753">
    <property type="entry name" value="Peptidase_M13_N"/>
</dbReference>
<dbReference type="GO" id="GO:0016485">
    <property type="term" value="P:protein processing"/>
    <property type="evidence" value="ECO:0007669"/>
    <property type="project" value="TreeGrafter"/>
</dbReference>
<dbReference type="GO" id="GO:0004222">
    <property type="term" value="F:metalloendopeptidase activity"/>
    <property type="evidence" value="ECO:0007669"/>
    <property type="project" value="InterPro"/>
</dbReference>
<evidence type="ECO:0000256" key="2">
    <source>
        <dbReference type="ARBA" id="ARBA00022670"/>
    </source>
</evidence>
<keyword evidence="6" id="KW-0482">Metalloprotease</keyword>
<dbReference type="EMBL" id="JAULSU010000001">
    <property type="protein sequence ID" value="KAK0633831.1"/>
    <property type="molecule type" value="Genomic_DNA"/>
</dbReference>
<dbReference type="SUPFAM" id="SSF55486">
    <property type="entry name" value="Metalloproteases ('zincins'), catalytic domain"/>
    <property type="match status" value="1"/>
</dbReference>
<dbReference type="Proteomes" id="UP001175000">
    <property type="component" value="Unassembled WGS sequence"/>
</dbReference>
<keyword evidence="2" id="KW-0645">Protease</keyword>
<dbReference type="GO" id="GO:0005886">
    <property type="term" value="C:plasma membrane"/>
    <property type="evidence" value="ECO:0007669"/>
    <property type="project" value="TreeGrafter"/>
</dbReference>
<dbReference type="PROSITE" id="PS51171">
    <property type="entry name" value="PREPHENATE_DEHYDR_3"/>
    <property type="match status" value="1"/>
</dbReference>
<dbReference type="InterPro" id="IPR024079">
    <property type="entry name" value="MetalloPept_cat_dom_sf"/>
</dbReference>
<proteinExistence type="predicted"/>
<dbReference type="InterPro" id="IPR001086">
    <property type="entry name" value="Preph_deHydtase"/>
</dbReference>
<dbReference type="PANTHER" id="PTHR11733">
    <property type="entry name" value="ZINC METALLOPROTEASE FAMILY M13 NEPRILYSIN-RELATED"/>
    <property type="match status" value="1"/>
</dbReference>
<dbReference type="Pfam" id="PF01431">
    <property type="entry name" value="Peptidase_M13"/>
    <property type="match status" value="1"/>
</dbReference>
<comment type="cofactor">
    <cofactor evidence="1">
        <name>Zn(2+)</name>
        <dbReference type="ChEBI" id="CHEBI:29105"/>
    </cofactor>
</comment>
<dbReference type="PROSITE" id="PS51885">
    <property type="entry name" value="NEPRILYSIN"/>
    <property type="match status" value="1"/>
</dbReference>
<evidence type="ECO:0000313" key="8">
    <source>
        <dbReference type="EMBL" id="KAK0633831.1"/>
    </source>
</evidence>
<reference evidence="8" key="1">
    <citation type="submission" date="2023-06" db="EMBL/GenBank/DDBJ databases">
        <title>Genome-scale phylogeny and comparative genomics of the fungal order Sordariales.</title>
        <authorList>
            <consortium name="Lawrence Berkeley National Laboratory"/>
            <person name="Hensen N."/>
            <person name="Bonometti L."/>
            <person name="Westerberg I."/>
            <person name="Brannstrom I.O."/>
            <person name="Guillou S."/>
            <person name="Cros-Aarteil S."/>
            <person name="Calhoun S."/>
            <person name="Haridas S."/>
            <person name="Kuo A."/>
            <person name="Mondo S."/>
            <person name="Pangilinan J."/>
            <person name="Riley R."/>
            <person name="Labutti K."/>
            <person name="Andreopoulos B."/>
            <person name="Lipzen A."/>
            <person name="Chen C."/>
            <person name="Yanf M."/>
            <person name="Daum C."/>
            <person name="Ng V."/>
            <person name="Clum A."/>
            <person name="Steindorff A."/>
            <person name="Ohm R."/>
            <person name="Martin F."/>
            <person name="Silar P."/>
            <person name="Natvig D."/>
            <person name="Lalanne C."/>
            <person name="Gautier V."/>
            <person name="Ament-Velasquez S.L."/>
            <person name="Kruys A."/>
            <person name="Hutchinson M.I."/>
            <person name="Powell A.J."/>
            <person name="Barry K."/>
            <person name="Miller A.N."/>
            <person name="Grigoriev I.V."/>
            <person name="Debuchy R."/>
            <person name="Gladieux P."/>
            <person name="Thoren M.H."/>
            <person name="Johannesson H."/>
        </authorList>
    </citation>
    <scope>NUCLEOTIDE SEQUENCE</scope>
    <source>
        <strain evidence="8">CBS 606.72</strain>
    </source>
</reference>
<gene>
    <name evidence="8" type="ORF">B0T14DRAFT_467071</name>
</gene>
<feature type="domain" description="Prephenate dehydratase" evidence="7">
    <location>
        <begin position="197"/>
        <end position="389"/>
    </location>
</feature>
<dbReference type="GO" id="GO:0009094">
    <property type="term" value="P:L-phenylalanine biosynthetic process"/>
    <property type="evidence" value="ECO:0007669"/>
    <property type="project" value="InterPro"/>
</dbReference>
<protein>
    <recommendedName>
        <fullName evidence="7">Prephenate dehydratase domain-containing protein</fullName>
    </recommendedName>
</protein>
<keyword evidence="9" id="KW-1185">Reference proteome</keyword>
<dbReference type="PRINTS" id="PR00786">
    <property type="entry name" value="NEPRILYSIN"/>
</dbReference>
<evidence type="ECO:0000313" key="9">
    <source>
        <dbReference type="Proteomes" id="UP001175000"/>
    </source>
</evidence>
<organism evidence="8 9">
    <name type="scientific">Immersiella caudata</name>
    <dbReference type="NCBI Taxonomy" id="314043"/>
    <lineage>
        <taxon>Eukaryota</taxon>
        <taxon>Fungi</taxon>
        <taxon>Dikarya</taxon>
        <taxon>Ascomycota</taxon>
        <taxon>Pezizomycotina</taxon>
        <taxon>Sordariomycetes</taxon>
        <taxon>Sordariomycetidae</taxon>
        <taxon>Sordariales</taxon>
        <taxon>Lasiosphaeriaceae</taxon>
        <taxon>Immersiella</taxon>
    </lineage>
</organism>
<dbReference type="GO" id="GO:0046872">
    <property type="term" value="F:metal ion binding"/>
    <property type="evidence" value="ECO:0007669"/>
    <property type="project" value="UniProtKB-KW"/>
</dbReference>
<comment type="caution">
    <text evidence="8">The sequence shown here is derived from an EMBL/GenBank/DDBJ whole genome shotgun (WGS) entry which is preliminary data.</text>
</comment>
<dbReference type="InterPro" id="IPR042089">
    <property type="entry name" value="Peptidase_M13_dom_2"/>
</dbReference>
<evidence type="ECO:0000256" key="5">
    <source>
        <dbReference type="ARBA" id="ARBA00022833"/>
    </source>
</evidence>
<keyword evidence="4" id="KW-0378">Hydrolase</keyword>
<evidence type="ECO:0000256" key="4">
    <source>
        <dbReference type="ARBA" id="ARBA00022801"/>
    </source>
</evidence>
<dbReference type="Pfam" id="PF05649">
    <property type="entry name" value="Peptidase_M13_N"/>
    <property type="match status" value="1"/>
</dbReference>
<evidence type="ECO:0000256" key="1">
    <source>
        <dbReference type="ARBA" id="ARBA00001947"/>
    </source>
</evidence>
<dbReference type="CDD" id="cd08662">
    <property type="entry name" value="M13"/>
    <property type="match status" value="1"/>
</dbReference>
<dbReference type="PANTHER" id="PTHR11733:SF240">
    <property type="entry name" value="GH14155P-RELATED"/>
    <property type="match status" value="1"/>
</dbReference>
<evidence type="ECO:0000259" key="7">
    <source>
        <dbReference type="PROSITE" id="PS51171"/>
    </source>
</evidence>
<sequence length="685" mass="75518">MAAPTVCTTPVCLEAASTMLSQMALNWEKIDPCTDFEQMMCHRFPLLNEPDMSPFRKLGPRHKRVLEGILQGSYQEAISEQLVSWTSTFPTNAADEANFNMIKRAYAACMDTDTIEKAGTKPLVDLIASVNSLWPINTGDLKSKVTKADHAGLADVMSFLEELGISTFQKMDVSNNPWDPTLKTIYMTAPPPLKDNVTEYQDPEAMLAYANSTSQMLAQYLPGNATAEMVATIAEDVVALDVAIAGVAVANVPVPNSIEGAYNLTLKEAADFYGLDKVVKSLAPEYNQPIIVMPKQILANFSEIIASHPKVALQAYLLVRAIHTLSIEVDSTASGNGKSRSDHCLAHLTHDLRHILGRFFVASTYPDSTRKLAGEVANNIRSELKTRISQLTWMSDDAKTRAAKKVDNMVQSLGYYSSPTLDLKSPESLASYYKTLNITANYFDNVLAKRLHQLSQQMAATSKPADRLFTISGGDAAWEINAAYAPFENTITLSSGMFQSPLFSDQLPGYVSYSTLGGVVGHEIVHGFDSAGRLWNENAQPFPWWDNKTVAAYEERAQCFVKQYSEFTYPITGGKTANTDGEQTLGENISDAGGLQLAFKAWKKTQEGKKDASLPGLEKFTHEQLFFMFFASGWCNSYTPKHNEESFATDVHAHDSQRIMGTTANSRAFREAFNCKVKEPACEIF</sequence>
<dbReference type="InterPro" id="IPR018497">
    <property type="entry name" value="Peptidase_M13_C"/>
</dbReference>
<accession>A0AA40CCK3</accession>
<dbReference type="GO" id="GO:0004664">
    <property type="term" value="F:prephenate dehydratase activity"/>
    <property type="evidence" value="ECO:0007669"/>
    <property type="project" value="InterPro"/>
</dbReference>
<keyword evidence="3" id="KW-0479">Metal-binding</keyword>
<evidence type="ECO:0000256" key="3">
    <source>
        <dbReference type="ARBA" id="ARBA00022723"/>
    </source>
</evidence>
<evidence type="ECO:0000256" key="6">
    <source>
        <dbReference type="ARBA" id="ARBA00023049"/>
    </source>
</evidence>
<name>A0AA40CCK3_9PEZI</name>
<dbReference type="AlphaFoldDB" id="A0AA40CCK3"/>
<dbReference type="Gene3D" id="1.10.1380.10">
    <property type="entry name" value="Neutral endopeptidase , domain2"/>
    <property type="match status" value="1"/>
</dbReference>